<dbReference type="EMBL" id="GBXM01016409">
    <property type="protein sequence ID" value="JAH92168.1"/>
    <property type="molecule type" value="Transcribed_RNA"/>
</dbReference>
<dbReference type="AlphaFoldDB" id="A0A0E9WRR8"/>
<sequence>MISVFSCSVLLQIDIGFSLVHSRKTKEMLFLCKWEDQLACLGLCN</sequence>
<reference evidence="1" key="2">
    <citation type="journal article" date="2015" name="Fish Shellfish Immunol.">
        <title>Early steps in the European eel (Anguilla anguilla)-Vibrio vulnificus interaction in the gills: Role of the RtxA13 toxin.</title>
        <authorList>
            <person name="Callol A."/>
            <person name="Pajuelo D."/>
            <person name="Ebbesson L."/>
            <person name="Teles M."/>
            <person name="MacKenzie S."/>
            <person name="Amaro C."/>
        </authorList>
    </citation>
    <scope>NUCLEOTIDE SEQUENCE</scope>
</reference>
<proteinExistence type="predicted"/>
<organism evidence="1">
    <name type="scientific">Anguilla anguilla</name>
    <name type="common">European freshwater eel</name>
    <name type="synonym">Muraena anguilla</name>
    <dbReference type="NCBI Taxonomy" id="7936"/>
    <lineage>
        <taxon>Eukaryota</taxon>
        <taxon>Metazoa</taxon>
        <taxon>Chordata</taxon>
        <taxon>Craniata</taxon>
        <taxon>Vertebrata</taxon>
        <taxon>Euteleostomi</taxon>
        <taxon>Actinopterygii</taxon>
        <taxon>Neopterygii</taxon>
        <taxon>Teleostei</taxon>
        <taxon>Anguilliformes</taxon>
        <taxon>Anguillidae</taxon>
        <taxon>Anguilla</taxon>
    </lineage>
</organism>
<evidence type="ECO:0000313" key="1">
    <source>
        <dbReference type="EMBL" id="JAH92168.1"/>
    </source>
</evidence>
<accession>A0A0E9WRR8</accession>
<protein>
    <submittedName>
        <fullName evidence="1">Uncharacterized protein</fullName>
    </submittedName>
</protein>
<name>A0A0E9WRR8_ANGAN</name>
<reference evidence="1" key="1">
    <citation type="submission" date="2014-11" db="EMBL/GenBank/DDBJ databases">
        <authorList>
            <person name="Amaro Gonzalez C."/>
        </authorList>
    </citation>
    <scope>NUCLEOTIDE SEQUENCE</scope>
</reference>